<dbReference type="PANTHER" id="PTHR48010:SF58">
    <property type="entry name" value="RECEPTOR PROTEIN KINASE-LIKE PROTEIN ZAR1"/>
    <property type="match status" value="1"/>
</dbReference>
<feature type="compositionally biased region" description="Pro residues" evidence="6">
    <location>
        <begin position="798"/>
        <end position="811"/>
    </location>
</feature>
<dbReference type="AlphaFoldDB" id="A0AAW1P272"/>
<keyword evidence="7" id="KW-0812">Transmembrane</keyword>
<dbReference type="InterPro" id="IPR001611">
    <property type="entry name" value="Leu-rich_rpt"/>
</dbReference>
<dbReference type="FunFam" id="3.80.10.10:FF:000095">
    <property type="entry name" value="LRR receptor-like serine/threonine-protein kinase GSO1"/>
    <property type="match status" value="1"/>
</dbReference>
<proteinExistence type="predicted"/>
<evidence type="ECO:0000256" key="2">
    <source>
        <dbReference type="ARBA" id="ARBA00004430"/>
    </source>
</evidence>
<keyword evidence="3" id="KW-0433">Leucine-rich repeat</keyword>
<evidence type="ECO:0000256" key="6">
    <source>
        <dbReference type="SAM" id="MobiDB-lite"/>
    </source>
</evidence>
<evidence type="ECO:0000313" key="9">
    <source>
        <dbReference type="Proteomes" id="UP001465755"/>
    </source>
</evidence>
<feature type="compositionally biased region" description="Low complexity" evidence="6">
    <location>
        <begin position="945"/>
        <end position="970"/>
    </location>
</feature>
<dbReference type="Gene3D" id="3.80.10.10">
    <property type="entry name" value="Ribonuclease Inhibitor"/>
    <property type="match status" value="1"/>
</dbReference>
<dbReference type="Pfam" id="PF00560">
    <property type="entry name" value="LRR_1"/>
    <property type="match status" value="1"/>
</dbReference>
<protein>
    <submittedName>
        <fullName evidence="8">Uncharacterized protein</fullName>
    </submittedName>
</protein>
<dbReference type="InterPro" id="IPR032675">
    <property type="entry name" value="LRR_dom_sf"/>
</dbReference>
<comment type="subcellular location">
    <subcellularLocation>
        <location evidence="2">Cytoplasm</location>
        <location evidence="2">Cytoskeleton</location>
        <location evidence="2">Cilium axoneme</location>
    </subcellularLocation>
    <subcellularLocation>
        <location evidence="1">Membrane</location>
        <topology evidence="1">Single-pass membrane protein</topology>
    </subcellularLocation>
</comment>
<feature type="region of interest" description="Disordered" evidence="6">
    <location>
        <begin position="889"/>
        <end position="989"/>
    </location>
</feature>
<evidence type="ECO:0000313" key="8">
    <source>
        <dbReference type="EMBL" id="KAK9802625.1"/>
    </source>
</evidence>
<organism evidence="8 9">
    <name type="scientific">Symbiochloris irregularis</name>
    <dbReference type="NCBI Taxonomy" id="706552"/>
    <lineage>
        <taxon>Eukaryota</taxon>
        <taxon>Viridiplantae</taxon>
        <taxon>Chlorophyta</taxon>
        <taxon>core chlorophytes</taxon>
        <taxon>Trebouxiophyceae</taxon>
        <taxon>Trebouxiales</taxon>
        <taxon>Trebouxiaceae</taxon>
        <taxon>Symbiochloris</taxon>
    </lineage>
</organism>
<gene>
    <name evidence="8" type="ORF">WJX73_006396</name>
</gene>
<evidence type="ECO:0000256" key="7">
    <source>
        <dbReference type="SAM" id="Phobius"/>
    </source>
</evidence>
<keyword evidence="9" id="KW-1185">Reference proteome</keyword>
<evidence type="ECO:0000256" key="1">
    <source>
        <dbReference type="ARBA" id="ARBA00004167"/>
    </source>
</evidence>
<keyword evidence="7" id="KW-1133">Transmembrane helix</keyword>
<evidence type="ECO:0000256" key="3">
    <source>
        <dbReference type="ARBA" id="ARBA00022614"/>
    </source>
</evidence>
<feature type="compositionally biased region" description="Low complexity" evidence="6">
    <location>
        <begin position="841"/>
        <end position="852"/>
    </location>
</feature>
<dbReference type="PANTHER" id="PTHR48010">
    <property type="entry name" value="OS05G0588300 PROTEIN"/>
    <property type="match status" value="1"/>
</dbReference>
<evidence type="ECO:0000256" key="4">
    <source>
        <dbReference type="ARBA" id="ARBA00022737"/>
    </source>
</evidence>
<reference evidence="8 9" key="1">
    <citation type="journal article" date="2024" name="Nat. Commun.">
        <title>Phylogenomics reveals the evolutionary origins of lichenization in chlorophyte algae.</title>
        <authorList>
            <person name="Puginier C."/>
            <person name="Libourel C."/>
            <person name="Otte J."/>
            <person name="Skaloud P."/>
            <person name="Haon M."/>
            <person name="Grisel S."/>
            <person name="Petersen M."/>
            <person name="Berrin J.G."/>
            <person name="Delaux P.M."/>
            <person name="Dal Grande F."/>
            <person name="Keller J."/>
        </authorList>
    </citation>
    <scope>NUCLEOTIDE SEQUENCE [LARGE SCALE GENOMIC DNA]</scope>
    <source>
        <strain evidence="8 9">SAG 2036</strain>
    </source>
</reference>
<comment type="caution">
    <text evidence="8">The sequence shown here is derived from an EMBL/GenBank/DDBJ whole genome shotgun (WGS) entry which is preliminary data.</text>
</comment>
<feature type="compositionally biased region" description="Basic and acidic residues" evidence="6">
    <location>
        <begin position="978"/>
        <end position="989"/>
    </location>
</feature>
<feature type="compositionally biased region" description="Polar residues" evidence="6">
    <location>
        <begin position="901"/>
        <end position="915"/>
    </location>
</feature>
<dbReference type="EMBL" id="JALJOQ010000070">
    <property type="protein sequence ID" value="KAK9802625.1"/>
    <property type="molecule type" value="Genomic_DNA"/>
</dbReference>
<keyword evidence="4" id="KW-0677">Repeat</keyword>
<name>A0AAW1P272_9CHLO</name>
<dbReference type="SUPFAM" id="SSF52058">
    <property type="entry name" value="L domain-like"/>
    <property type="match status" value="1"/>
</dbReference>
<dbReference type="GO" id="GO:0016020">
    <property type="term" value="C:membrane"/>
    <property type="evidence" value="ECO:0007669"/>
    <property type="project" value="UniProtKB-SubCell"/>
</dbReference>
<evidence type="ECO:0000256" key="5">
    <source>
        <dbReference type="ARBA" id="ARBA00023136"/>
    </source>
</evidence>
<keyword evidence="5 7" id="KW-0472">Membrane</keyword>
<dbReference type="GO" id="GO:0005930">
    <property type="term" value="C:axoneme"/>
    <property type="evidence" value="ECO:0007669"/>
    <property type="project" value="UniProtKB-SubCell"/>
</dbReference>
<dbReference type="InterPro" id="IPR050994">
    <property type="entry name" value="At_inactive_RLKs"/>
</dbReference>
<sequence length="989" mass="103658">MVLLLHCPGQLLQRTCQSAHAQSLFRPQKAGGSQHARRNLQCRAAAATEEAMSSEAYTSALKTLEKGLRSMDDLVPEHAVRTNPDFEEPIATLKKLHEQSDLQLANSLDLLNGWFDTGLNTTNFLTDEGFSELGTLTFQQFGPKDLKIQIQPGYWLEQGQRRSDTYTVFIVFKITEGEHAGVRGISLPNGTGLKGRARALLITRPAGRPKRAPSSPISHQVLRSSAFVESTASAPSTSPSNGTLLLAHTSVLAPRAGDVLGIIVPQSLGTVNVDIQLAQLNTTNISVVVYCNPGYSSYLAQGPPQPGNAIWSSNLSSSGFNISANDPNFPHNNSQSAYIVCSVINGDDAITTQYQLNATAVPTDQTLNNVQQQALLSIYRSCCGGSGTCTFWKEQNFSGATNVNFCDFPGQTCSSEGTLTQLNMTGWNLSCAFPSADIASFTSLTSLDLSYNPSLTGNLSDAWQALAALGSLEILRLVNDTGLQGVLASTSVTQGSICDLTALVSVDLSGMQLTGSWPQCLLSSTNIISLSLGNNQLTGTIPNAVLPNSALQLLAAFNNKLTGSIPFSLGNATQLVNLDLSQNRLTGTISPSLAGAPDLMNLILMSNQLEGSLPSAVLTGINIRTVDVKANKLTVLPDNWGSGQGIPVNSTLVNLRISFNNFQGSFPISLIKLPNLMFLIMNNNSLSGTLPDMNGMFPALRAFNVSNNQFNGTIPTQFQQTGIFTLAPVVVGNQQLTQVFDLSHNRLTGSVPGFLDFNLLERSVASGVYLAGNNLTNTCAEQLSYIPNLCSSTSGISPSPPPILSNPPPLPAQSSAPGTQPGGASSGSAGAPPPPASDIRGAGTTESTSGSSGLSGGAIAGIVIGALIGVCVAILAGILFLTCRGRRKSANRSLGEPGRRSSLQSNLKTVPSARSTGGFGNDGTDFNEPNFANGNALPTRGSNASSGSKPGLGSKLSGISLPGKLSSLGSNLGGRQSGFDKFEDEPAHR</sequence>
<dbReference type="Proteomes" id="UP001465755">
    <property type="component" value="Unassembled WGS sequence"/>
</dbReference>
<feature type="transmembrane region" description="Helical" evidence="7">
    <location>
        <begin position="858"/>
        <end position="883"/>
    </location>
</feature>
<accession>A0AAW1P272</accession>
<feature type="region of interest" description="Disordered" evidence="6">
    <location>
        <begin position="797"/>
        <end position="853"/>
    </location>
</feature>